<dbReference type="GeneID" id="28828893"/>
<protein>
    <submittedName>
        <fullName evidence="2">Uncharacterized protein</fullName>
    </submittedName>
</protein>
<dbReference type="AlphaFoldDB" id="A0A194XWF7"/>
<evidence type="ECO:0000313" key="3">
    <source>
        <dbReference type="Proteomes" id="UP000070700"/>
    </source>
</evidence>
<dbReference type="EMBL" id="KQ947404">
    <property type="protein sequence ID" value="KUJ24563.1"/>
    <property type="molecule type" value="Genomic_DNA"/>
</dbReference>
<dbReference type="Proteomes" id="UP000070700">
    <property type="component" value="Unassembled WGS sequence"/>
</dbReference>
<dbReference type="InParanoid" id="A0A194XWF7"/>
<reference evidence="2 3" key="1">
    <citation type="submission" date="2015-10" db="EMBL/GenBank/DDBJ databases">
        <title>Full genome of DAOMC 229536 Phialocephala scopiformis, a fungal endophyte of spruce producing the potent anti-insectan compound rugulosin.</title>
        <authorList>
            <consortium name="DOE Joint Genome Institute"/>
            <person name="Walker A.K."/>
            <person name="Frasz S.L."/>
            <person name="Seifert K.A."/>
            <person name="Miller J.D."/>
            <person name="Mondo S.J."/>
            <person name="Labutti K."/>
            <person name="Lipzen A."/>
            <person name="Dockter R."/>
            <person name="Kennedy M."/>
            <person name="Grigoriev I.V."/>
            <person name="Spatafora J.W."/>
        </authorList>
    </citation>
    <scope>NUCLEOTIDE SEQUENCE [LARGE SCALE GENOMIC DNA]</scope>
    <source>
        <strain evidence="2 3">CBS 120377</strain>
    </source>
</reference>
<accession>A0A194XWF7</accession>
<dbReference type="KEGG" id="psco:LY89DRAFT_727585"/>
<evidence type="ECO:0000313" key="2">
    <source>
        <dbReference type="EMBL" id="KUJ24563.1"/>
    </source>
</evidence>
<organism evidence="2 3">
    <name type="scientific">Mollisia scopiformis</name>
    <name type="common">Conifer needle endophyte fungus</name>
    <name type="synonym">Phialocephala scopiformis</name>
    <dbReference type="NCBI Taxonomy" id="149040"/>
    <lineage>
        <taxon>Eukaryota</taxon>
        <taxon>Fungi</taxon>
        <taxon>Dikarya</taxon>
        <taxon>Ascomycota</taxon>
        <taxon>Pezizomycotina</taxon>
        <taxon>Leotiomycetes</taxon>
        <taxon>Helotiales</taxon>
        <taxon>Mollisiaceae</taxon>
        <taxon>Mollisia</taxon>
    </lineage>
</organism>
<proteinExistence type="predicted"/>
<sequence>MENIQSAKAFIDQSPENNDVTAGANMQLSGTQRSEVSDYLTAIEKKDPDFFAYNEDTWKIVEPGTMASGNFIEGGSDISVMVRPPKHQYNRVFTVFEKLTIVFDMPMALRRLERLAYANDAYVRLLSINSDLIYTEVVDAFAPTDDHSIYNEVIEPFARTNNEPRAWQSLQKFEDEYVCRDLNTLIYNANVLREHLTRDATESVDPWSNITFDVVIYAAEKCREEKWNVVTLALAPVVKMPYEIGFYTFKPAHEYLDWAGQPTYKKLHNEDTEKGHGEGKLEMVMKSKKEFDEFDASSIHVDTEIGADDPAVH</sequence>
<dbReference type="RefSeq" id="XP_018078918.1">
    <property type="nucleotide sequence ID" value="XM_018219167.1"/>
</dbReference>
<name>A0A194XWF7_MOLSC</name>
<gene>
    <name evidence="2" type="ORF">LY89DRAFT_727585</name>
</gene>
<evidence type="ECO:0000256" key="1">
    <source>
        <dbReference type="SAM" id="MobiDB-lite"/>
    </source>
</evidence>
<feature type="compositionally biased region" description="Polar residues" evidence="1">
    <location>
        <begin position="14"/>
        <end position="25"/>
    </location>
</feature>
<keyword evidence="3" id="KW-1185">Reference proteome</keyword>
<feature type="region of interest" description="Disordered" evidence="1">
    <location>
        <begin position="1"/>
        <end position="25"/>
    </location>
</feature>